<evidence type="ECO:0000313" key="1">
    <source>
        <dbReference type="EMBL" id="GAF72585.1"/>
    </source>
</evidence>
<reference evidence="1" key="1">
    <citation type="journal article" date="2014" name="Front. Microbiol.">
        <title>High frequency of phylogenetically diverse reductive dehalogenase-homologous genes in deep subseafloor sedimentary metagenomes.</title>
        <authorList>
            <person name="Kawai M."/>
            <person name="Futagami T."/>
            <person name="Toyoda A."/>
            <person name="Takaki Y."/>
            <person name="Nishi S."/>
            <person name="Hori S."/>
            <person name="Arai W."/>
            <person name="Tsubouchi T."/>
            <person name="Morono Y."/>
            <person name="Uchiyama I."/>
            <person name="Ito T."/>
            <person name="Fujiyama A."/>
            <person name="Inagaki F."/>
            <person name="Takami H."/>
        </authorList>
    </citation>
    <scope>NUCLEOTIDE SEQUENCE</scope>
    <source>
        <strain evidence="1">Expedition CK06-06</strain>
    </source>
</reference>
<protein>
    <submittedName>
        <fullName evidence="1">Uncharacterized protein</fullName>
    </submittedName>
</protein>
<proteinExistence type="predicted"/>
<organism evidence="1">
    <name type="scientific">marine sediment metagenome</name>
    <dbReference type="NCBI Taxonomy" id="412755"/>
    <lineage>
        <taxon>unclassified sequences</taxon>
        <taxon>metagenomes</taxon>
        <taxon>ecological metagenomes</taxon>
    </lineage>
</organism>
<accession>X0T937</accession>
<dbReference type="AlphaFoldDB" id="X0T937"/>
<name>X0T937_9ZZZZ</name>
<feature type="non-terminal residue" evidence="1">
    <location>
        <position position="1"/>
    </location>
</feature>
<dbReference type="EMBL" id="BARS01002774">
    <property type="protein sequence ID" value="GAF72585.1"/>
    <property type="molecule type" value="Genomic_DNA"/>
</dbReference>
<sequence>LEIYHEEKETVVEEPVRLKLETLGNGDIELVVVNKHGGVVNSGHLLVIRLGGTIKRWGYVNDTLGFQLDSNRKIVEN</sequence>
<comment type="caution">
    <text evidence="1">The sequence shown here is derived from an EMBL/GenBank/DDBJ whole genome shotgun (WGS) entry which is preliminary data.</text>
</comment>
<gene>
    <name evidence="1" type="ORF">S01H1_05318</name>
</gene>